<protein>
    <recommendedName>
        <fullName evidence="7">Phosphate transporter</fullName>
    </recommendedName>
</protein>
<keyword evidence="4 7" id="KW-0812">Transmembrane</keyword>
<dbReference type="Pfam" id="PF01384">
    <property type="entry name" value="PHO4"/>
    <property type="match status" value="1"/>
</dbReference>
<keyword evidence="3 7" id="KW-0592">Phosphate transport</keyword>
<dbReference type="OrthoDB" id="260807at2759"/>
<dbReference type="GO" id="GO:0005315">
    <property type="term" value="F:phosphate transmembrane transporter activity"/>
    <property type="evidence" value="ECO:0007669"/>
    <property type="project" value="InterPro"/>
</dbReference>
<reference evidence="8 9" key="1">
    <citation type="submission" date="2017-01" db="EMBL/GenBank/DDBJ databases">
        <authorList>
            <person name="Mah S.A."/>
            <person name="Swanson W.J."/>
            <person name="Moy G.W."/>
            <person name="Vacquier V.D."/>
        </authorList>
    </citation>
    <scope>NUCLEOTIDE SEQUENCE [LARGE SCALE GENOMIC DNA]</scope>
    <source>
        <strain evidence="8 9">GSMNP</strain>
    </source>
</reference>
<comment type="subcellular location">
    <subcellularLocation>
        <location evidence="1 7">Membrane</location>
        <topology evidence="1 7">Multi-pass membrane protein</topology>
    </subcellularLocation>
</comment>
<feature type="transmembrane region" description="Helical" evidence="7">
    <location>
        <begin position="85"/>
        <end position="104"/>
    </location>
</feature>
<name>A0A1R1Y286_9FUNG</name>
<comment type="similarity">
    <text evidence="7">Belongs to the inorganic phosphate transporter (PiT) (TC 2.A.20) family.</text>
</comment>
<keyword evidence="2 7" id="KW-0813">Transport</keyword>
<feature type="transmembrane region" description="Helical" evidence="7">
    <location>
        <begin position="384"/>
        <end position="405"/>
    </location>
</feature>
<feature type="transmembrane region" description="Helical" evidence="7">
    <location>
        <begin position="471"/>
        <end position="499"/>
    </location>
</feature>
<sequence length="522" mass="57738">MEEHKYSFIFFMALIFSFADAYGMGANDVANSFATSVASGTLSLKQAVCIAVFTEFIGAFFLGSKTSQTIRGGIIDISRFDHQPELLMLGMTTSALGSASWVIFATSRGWPVSSTHSIIGAIIGMRISAFGENAIKWGFNGFLKIIASWLISPVVAAIVSAFIYILTKYIVFEHENSFERGLRAIPVYIFFTLWINLAFIISTGKFGPKLTEFNIWKIAGISGSVSFIMAILSYFFYSSWLKRKIIDKQDMKLYQIFLTPFLGPQPIVIEPTESEVALMNEKSDVKNLEKGRLYSFFKKVEKSFFRGIKKDVVGIENPNMRNIRSRAKKYDCQTEHLFQFIQVFTACAASFSHGSNDVSNVVGPLSTVYHVWSSAKIPNSTNKLSLWCLAYCAIAIDIGFATYGYNVVRTLGNNITFITPSRGFAAELGTSLIVVTASRFGIPVSTTHCISGAMVGVGLCNGSFKAINWRMFAICFLSWVITLPVAGLISGLLFTAIAYSPEKRHRHFEGHTASIISSPTQF</sequence>
<evidence type="ECO:0000256" key="6">
    <source>
        <dbReference type="ARBA" id="ARBA00023136"/>
    </source>
</evidence>
<proteinExistence type="inferred from homology"/>
<feature type="transmembrane region" description="Helical" evidence="7">
    <location>
        <begin position="44"/>
        <end position="64"/>
    </location>
</feature>
<keyword evidence="5 7" id="KW-1133">Transmembrane helix</keyword>
<dbReference type="PANTHER" id="PTHR11101:SF80">
    <property type="entry name" value="PHOSPHATE TRANSPORTER"/>
    <property type="match status" value="1"/>
</dbReference>
<comment type="function">
    <text evidence="7">Sodium-phosphate symporter.</text>
</comment>
<evidence type="ECO:0000256" key="4">
    <source>
        <dbReference type="ARBA" id="ARBA00022692"/>
    </source>
</evidence>
<feature type="transmembrane region" description="Helical" evidence="7">
    <location>
        <begin position="218"/>
        <end position="237"/>
    </location>
</feature>
<dbReference type="PANTHER" id="PTHR11101">
    <property type="entry name" value="PHOSPHATE TRANSPORTER"/>
    <property type="match status" value="1"/>
</dbReference>
<evidence type="ECO:0000313" key="8">
    <source>
        <dbReference type="EMBL" id="OMJ21062.1"/>
    </source>
</evidence>
<dbReference type="EMBL" id="LSSN01001094">
    <property type="protein sequence ID" value="OMJ21062.1"/>
    <property type="molecule type" value="Genomic_DNA"/>
</dbReference>
<dbReference type="GO" id="GO:0016020">
    <property type="term" value="C:membrane"/>
    <property type="evidence" value="ECO:0007669"/>
    <property type="project" value="UniProtKB-SubCell"/>
</dbReference>
<dbReference type="InterPro" id="IPR001204">
    <property type="entry name" value="Phos_transporter"/>
</dbReference>
<evidence type="ECO:0000256" key="2">
    <source>
        <dbReference type="ARBA" id="ARBA00022448"/>
    </source>
</evidence>
<accession>A0A1R1Y286</accession>
<keyword evidence="6 7" id="KW-0472">Membrane</keyword>
<evidence type="ECO:0000313" key="9">
    <source>
        <dbReference type="Proteomes" id="UP000187283"/>
    </source>
</evidence>
<evidence type="ECO:0000256" key="1">
    <source>
        <dbReference type="ARBA" id="ARBA00004141"/>
    </source>
</evidence>
<keyword evidence="9" id="KW-1185">Reference proteome</keyword>
<gene>
    <name evidence="8" type="ORF">AYI70_g3706</name>
</gene>
<comment type="caution">
    <text evidence="8">The sequence shown here is derived from an EMBL/GenBank/DDBJ whole genome shotgun (WGS) entry which is preliminary data.</text>
</comment>
<dbReference type="Proteomes" id="UP000187283">
    <property type="component" value="Unassembled WGS sequence"/>
</dbReference>
<feature type="transmembrane region" description="Helical" evidence="7">
    <location>
        <begin position="146"/>
        <end position="166"/>
    </location>
</feature>
<evidence type="ECO:0000256" key="7">
    <source>
        <dbReference type="RuleBase" id="RU363058"/>
    </source>
</evidence>
<dbReference type="STRING" id="133412.A0A1R1Y286"/>
<organism evidence="8 9">
    <name type="scientific">Smittium culicis</name>
    <dbReference type="NCBI Taxonomy" id="133412"/>
    <lineage>
        <taxon>Eukaryota</taxon>
        <taxon>Fungi</taxon>
        <taxon>Fungi incertae sedis</taxon>
        <taxon>Zoopagomycota</taxon>
        <taxon>Kickxellomycotina</taxon>
        <taxon>Harpellomycetes</taxon>
        <taxon>Harpellales</taxon>
        <taxon>Legeriomycetaceae</taxon>
        <taxon>Smittium</taxon>
    </lineage>
</organism>
<feature type="transmembrane region" description="Helical" evidence="7">
    <location>
        <begin position="187"/>
        <end position="206"/>
    </location>
</feature>
<evidence type="ECO:0000256" key="5">
    <source>
        <dbReference type="ARBA" id="ARBA00022989"/>
    </source>
</evidence>
<dbReference type="GO" id="GO:0035435">
    <property type="term" value="P:phosphate ion transmembrane transport"/>
    <property type="evidence" value="ECO:0007669"/>
    <property type="project" value="TreeGrafter"/>
</dbReference>
<feature type="transmembrane region" description="Helical" evidence="7">
    <location>
        <begin position="7"/>
        <end position="24"/>
    </location>
</feature>
<dbReference type="AlphaFoldDB" id="A0A1R1Y286"/>
<evidence type="ECO:0000256" key="3">
    <source>
        <dbReference type="ARBA" id="ARBA00022592"/>
    </source>
</evidence>